<keyword evidence="1" id="KW-0732">Signal</keyword>
<dbReference type="EMBL" id="VFIY01000015">
    <property type="protein sequence ID" value="TPD59126.1"/>
    <property type="molecule type" value="Genomic_DNA"/>
</dbReference>
<sequence>MGRPLYRIVMLLGLGCYLAGAGALSAMAGNLPPKVNWMLNCQGCHKPDASGVVGEVPSMNGYVAKFLSVEGGRDYLARVPGVAFSPLSDQQTAELLNWMLATYDPDNLPQDFKPYSGEEVHRLRQSPLMTEAAEYRAQLMEKLDLQ</sequence>
<dbReference type="SUPFAM" id="SSF46626">
    <property type="entry name" value="Cytochrome c"/>
    <property type="match status" value="1"/>
</dbReference>
<protein>
    <submittedName>
        <fullName evidence="2">Cytochrome C</fullName>
    </submittedName>
</protein>
<dbReference type="InterPro" id="IPR036909">
    <property type="entry name" value="Cyt_c-like_dom_sf"/>
</dbReference>
<reference evidence="3" key="1">
    <citation type="submission" date="2019-06" db="EMBL/GenBank/DDBJ databases">
        <title>The complete genome of Emcibacter congregatus ZYLT.</title>
        <authorList>
            <person name="Zhao Z."/>
        </authorList>
    </citation>
    <scope>NUCLEOTIDE SEQUENCE [LARGE SCALE GENOMIC DNA]</scope>
    <source>
        <strain evidence="3">MCCC 1A06723</strain>
    </source>
</reference>
<dbReference type="Proteomes" id="UP000319148">
    <property type="component" value="Unassembled WGS sequence"/>
</dbReference>
<accession>A0A501PGY5</accession>
<feature type="chain" id="PRO_5021213489" evidence="1">
    <location>
        <begin position="29"/>
        <end position="146"/>
    </location>
</feature>
<dbReference type="Gene3D" id="1.10.760.10">
    <property type="entry name" value="Cytochrome c-like domain"/>
    <property type="match status" value="1"/>
</dbReference>
<organism evidence="2 3">
    <name type="scientific">Emcibacter nanhaiensis</name>
    <dbReference type="NCBI Taxonomy" id="1505037"/>
    <lineage>
        <taxon>Bacteria</taxon>
        <taxon>Pseudomonadati</taxon>
        <taxon>Pseudomonadota</taxon>
        <taxon>Alphaproteobacteria</taxon>
        <taxon>Emcibacterales</taxon>
        <taxon>Emcibacteraceae</taxon>
        <taxon>Emcibacter</taxon>
    </lineage>
</organism>
<dbReference type="AlphaFoldDB" id="A0A501PGY5"/>
<feature type="signal peptide" evidence="1">
    <location>
        <begin position="1"/>
        <end position="28"/>
    </location>
</feature>
<dbReference type="GO" id="GO:0020037">
    <property type="term" value="F:heme binding"/>
    <property type="evidence" value="ECO:0007669"/>
    <property type="project" value="InterPro"/>
</dbReference>
<name>A0A501PGY5_9PROT</name>
<keyword evidence="3" id="KW-1185">Reference proteome</keyword>
<dbReference type="RefSeq" id="WP_139941345.1">
    <property type="nucleotide sequence ID" value="NZ_JBHSYP010000002.1"/>
</dbReference>
<gene>
    <name evidence="2" type="ORF">FIV46_12910</name>
</gene>
<comment type="caution">
    <text evidence="2">The sequence shown here is derived from an EMBL/GenBank/DDBJ whole genome shotgun (WGS) entry which is preliminary data.</text>
</comment>
<proteinExistence type="predicted"/>
<evidence type="ECO:0000313" key="3">
    <source>
        <dbReference type="Proteomes" id="UP000319148"/>
    </source>
</evidence>
<dbReference type="GO" id="GO:0009055">
    <property type="term" value="F:electron transfer activity"/>
    <property type="evidence" value="ECO:0007669"/>
    <property type="project" value="InterPro"/>
</dbReference>
<evidence type="ECO:0000256" key="1">
    <source>
        <dbReference type="SAM" id="SignalP"/>
    </source>
</evidence>
<dbReference type="OrthoDB" id="9811281at2"/>
<evidence type="ECO:0000313" key="2">
    <source>
        <dbReference type="EMBL" id="TPD59126.1"/>
    </source>
</evidence>